<sequence length="224" mass="26107">MDKATQSSHEDADEFQRFEEEIDVVSVSADASRMSYALPTNPSVSDRRHLQKTMQSAMTTGRRRNNNNNGLKIILPTKRPAPSATIAPAAKRRAISTNENKTNKRTRQYNRVANPTPYRRRGQYGHESESEPEPSEKRNLHNNMERQRRIDLRNAFEYLRQLVPEVLKKERAAKVVILREAAKYCDHLTYQSSSINRQLSELKNHQERLRMRVSLLRRNLALKR</sequence>
<protein>
    <recommendedName>
        <fullName evidence="3">BHLH domain-containing protein</fullName>
    </recommendedName>
</protein>
<dbReference type="InterPro" id="IPR036638">
    <property type="entry name" value="HLH_DNA-bd_sf"/>
</dbReference>
<dbReference type="Proteomes" id="UP001431783">
    <property type="component" value="Unassembled WGS sequence"/>
</dbReference>
<dbReference type="InterPro" id="IPR011598">
    <property type="entry name" value="bHLH_dom"/>
</dbReference>
<evidence type="ECO:0000313" key="4">
    <source>
        <dbReference type="EMBL" id="KAK9882702.1"/>
    </source>
</evidence>
<dbReference type="Pfam" id="PF00010">
    <property type="entry name" value="HLH"/>
    <property type="match status" value="1"/>
</dbReference>
<dbReference type="GO" id="GO:0003677">
    <property type="term" value="F:DNA binding"/>
    <property type="evidence" value="ECO:0007669"/>
    <property type="project" value="UniProtKB-KW"/>
</dbReference>
<feature type="compositionally biased region" description="Basic and acidic residues" evidence="2">
    <location>
        <begin position="124"/>
        <end position="144"/>
    </location>
</feature>
<comment type="caution">
    <text evidence="4">The sequence shown here is derived from an EMBL/GenBank/DDBJ whole genome shotgun (WGS) entry which is preliminary data.</text>
</comment>
<dbReference type="AlphaFoldDB" id="A0AAW1UGM5"/>
<dbReference type="FunFam" id="4.10.280.10:FF:000019">
    <property type="entry name" value="Myc proto-oncogene protein"/>
    <property type="match status" value="1"/>
</dbReference>
<dbReference type="SUPFAM" id="SSF47459">
    <property type="entry name" value="HLH, helix-loop-helix DNA-binding domain"/>
    <property type="match status" value="1"/>
</dbReference>
<dbReference type="Gene3D" id="4.10.280.10">
    <property type="entry name" value="Helix-loop-helix DNA-binding domain"/>
    <property type="match status" value="1"/>
</dbReference>
<evidence type="ECO:0000256" key="1">
    <source>
        <dbReference type="ARBA" id="ARBA00023125"/>
    </source>
</evidence>
<feature type="domain" description="BHLH" evidence="3">
    <location>
        <begin position="136"/>
        <end position="188"/>
    </location>
</feature>
<evidence type="ECO:0000259" key="3">
    <source>
        <dbReference type="PROSITE" id="PS50888"/>
    </source>
</evidence>
<organism evidence="4 5">
    <name type="scientific">Henosepilachna vigintioctopunctata</name>
    <dbReference type="NCBI Taxonomy" id="420089"/>
    <lineage>
        <taxon>Eukaryota</taxon>
        <taxon>Metazoa</taxon>
        <taxon>Ecdysozoa</taxon>
        <taxon>Arthropoda</taxon>
        <taxon>Hexapoda</taxon>
        <taxon>Insecta</taxon>
        <taxon>Pterygota</taxon>
        <taxon>Neoptera</taxon>
        <taxon>Endopterygota</taxon>
        <taxon>Coleoptera</taxon>
        <taxon>Polyphaga</taxon>
        <taxon>Cucujiformia</taxon>
        <taxon>Coccinelloidea</taxon>
        <taxon>Coccinellidae</taxon>
        <taxon>Epilachninae</taxon>
        <taxon>Epilachnini</taxon>
        <taxon>Henosepilachna</taxon>
    </lineage>
</organism>
<accession>A0AAW1UGM5</accession>
<dbReference type="PANTHER" id="PTHR45851">
    <property type="entry name" value="MYC PROTO-ONCOGENE"/>
    <property type="match status" value="1"/>
</dbReference>
<reference evidence="4 5" key="1">
    <citation type="submission" date="2023-03" db="EMBL/GenBank/DDBJ databases">
        <title>Genome insight into feeding habits of ladybird beetles.</title>
        <authorList>
            <person name="Li H.-S."/>
            <person name="Huang Y.-H."/>
            <person name="Pang H."/>
        </authorList>
    </citation>
    <scope>NUCLEOTIDE SEQUENCE [LARGE SCALE GENOMIC DNA]</scope>
    <source>
        <strain evidence="4">SYSU_2023b</strain>
        <tissue evidence="4">Whole body</tissue>
    </source>
</reference>
<keyword evidence="1" id="KW-0238">DNA-binding</keyword>
<feature type="region of interest" description="Disordered" evidence="2">
    <location>
        <begin position="56"/>
        <end position="144"/>
    </location>
</feature>
<dbReference type="GO" id="GO:0046983">
    <property type="term" value="F:protein dimerization activity"/>
    <property type="evidence" value="ECO:0007669"/>
    <property type="project" value="InterPro"/>
</dbReference>
<dbReference type="CDD" id="cd11400">
    <property type="entry name" value="bHLHzip_Myc"/>
    <property type="match status" value="1"/>
</dbReference>
<evidence type="ECO:0000256" key="2">
    <source>
        <dbReference type="SAM" id="MobiDB-lite"/>
    </source>
</evidence>
<name>A0AAW1UGM5_9CUCU</name>
<dbReference type="InterPro" id="IPR050433">
    <property type="entry name" value="Myc_transcription_factors"/>
</dbReference>
<evidence type="ECO:0000313" key="5">
    <source>
        <dbReference type="Proteomes" id="UP001431783"/>
    </source>
</evidence>
<dbReference type="EMBL" id="JARQZJ010000080">
    <property type="protein sequence ID" value="KAK9882702.1"/>
    <property type="molecule type" value="Genomic_DNA"/>
</dbReference>
<dbReference type="PROSITE" id="PS50888">
    <property type="entry name" value="BHLH"/>
    <property type="match status" value="1"/>
</dbReference>
<gene>
    <name evidence="4" type="ORF">WA026_022753</name>
</gene>
<keyword evidence="5" id="KW-1185">Reference proteome</keyword>
<dbReference type="SMART" id="SM00353">
    <property type="entry name" value="HLH"/>
    <property type="match status" value="1"/>
</dbReference>
<proteinExistence type="predicted"/>